<dbReference type="InterPro" id="IPR037143">
    <property type="entry name" value="4-PPantetheinyl_Trfase_dom_sf"/>
</dbReference>
<evidence type="ECO:0000313" key="4">
    <source>
        <dbReference type="EMBL" id="RLP68753.1"/>
    </source>
</evidence>
<dbReference type="EMBL" id="RCUW01000007">
    <property type="protein sequence ID" value="RLP68753.1"/>
    <property type="molecule type" value="Genomic_DNA"/>
</dbReference>
<reference evidence="4 5" key="1">
    <citation type="submission" date="2018-10" db="EMBL/GenBank/DDBJ databases">
        <authorList>
            <person name="Li J."/>
        </authorList>
    </citation>
    <scope>NUCLEOTIDE SEQUENCE [LARGE SCALE GENOMIC DNA]</scope>
    <source>
        <strain evidence="4 5">JCM 30549</strain>
    </source>
</reference>
<dbReference type="AlphaFoldDB" id="A0A3L6ZLP3"/>
<gene>
    <name evidence="4" type="ORF">D9V30_09335</name>
</gene>
<dbReference type="PANTHER" id="PTHR12215:SF10">
    <property type="entry name" value="L-AMINOADIPATE-SEMIALDEHYDE DEHYDROGENASE-PHOSPHOPANTETHEINYL TRANSFERASE"/>
    <property type="match status" value="1"/>
</dbReference>
<feature type="domain" description="4'-phosphopantetheinyl transferase" evidence="3">
    <location>
        <begin position="139"/>
        <end position="208"/>
    </location>
</feature>
<dbReference type="InterPro" id="IPR050559">
    <property type="entry name" value="P-Pant_transferase_sf"/>
</dbReference>
<evidence type="ECO:0000256" key="1">
    <source>
        <dbReference type="ARBA" id="ARBA00010990"/>
    </source>
</evidence>
<comment type="similarity">
    <text evidence="1">Belongs to the P-Pant transferase superfamily. Gsp/Sfp/HetI/AcpT family.</text>
</comment>
<organism evidence="4 5">
    <name type="scientific">Mycetocola reblochoni</name>
    <dbReference type="NCBI Taxonomy" id="331618"/>
    <lineage>
        <taxon>Bacteria</taxon>
        <taxon>Bacillati</taxon>
        <taxon>Actinomycetota</taxon>
        <taxon>Actinomycetes</taxon>
        <taxon>Micrococcales</taxon>
        <taxon>Microbacteriaceae</taxon>
        <taxon>Mycetocola</taxon>
    </lineage>
</organism>
<dbReference type="PANTHER" id="PTHR12215">
    <property type="entry name" value="PHOSPHOPANTETHEINE TRANSFERASE"/>
    <property type="match status" value="1"/>
</dbReference>
<name>A0A3L6ZLP3_9MICO</name>
<dbReference type="GO" id="GO:0008897">
    <property type="term" value="F:holo-[acyl-carrier-protein] synthase activity"/>
    <property type="evidence" value="ECO:0007669"/>
    <property type="project" value="InterPro"/>
</dbReference>
<dbReference type="Gene3D" id="3.90.470.20">
    <property type="entry name" value="4'-phosphopantetheinyl transferase domain"/>
    <property type="match status" value="1"/>
</dbReference>
<evidence type="ECO:0000259" key="3">
    <source>
        <dbReference type="Pfam" id="PF01648"/>
    </source>
</evidence>
<dbReference type="GO" id="GO:0000287">
    <property type="term" value="F:magnesium ion binding"/>
    <property type="evidence" value="ECO:0007669"/>
    <property type="project" value="InterPro"/>
</dbReference>
<keyword evidence="2 4" id="KW-0808">Transferase</keyword>
<evidence type="ECO:0000256" key="2">
    <source>
        <dbReference type="ARBA" id="ARBA00022679"/>
    </source>
</evidence>
<protein>
    <submittedName>
        <fullName evidence="4">4'-phosphopantetheinyl transferase superfamily protein</fullName>
    </submittedName>
</protein>
<comment type="caution">
    <text evidence="4">The sequence shown here is derived from an EMBL/GenBank/DDBJ whole genome shotgun (WGS) entry which is preliminary data.</text>
</comment>
<sequence length="245" mass="26349">MMSPVLGVSVALPVAVRIPGPIRTVEARVEITDRLVDAEPPRWLPLTDDDRARLAAFRREEDARRFLTGRFLVHRRLHEEWGVPLGGARFARRFTAAGEWKPILSAEPGRGWAGAAWPDVSISHSGAFVAAAFCEEAEVGIDIEQHSSFVDADDMLALALTPAERARVSSIADAARAFTAKEAVLKAVGFGLAIDPLRVEILDGAVRRFDHVERRPVALAPVPVSVSASALVSATVAIAPRVSVG</sequence>
<accession>A0A3L6ZLP3</accession>
<dbReference type="RefSeq" id="WP_121657596.1">
    <property type="nucleotide sequence ID" value="NZ_JBQDRQ010000032.1"/>
</dbReference>
<dbReference type="GO" id="GO:0019878">
    <property type="term" value="P:lysine biosynthetic process via aminoadipic acid"/>
    <property type="evidence" value="ECO:0007669"/>
    <property type="project" value="TreeGrafter"/>
</dbReference>
<proteinExistence type="inferred from homology"/>
<dbReference type="Pfam" id="PF01648">
    <property type="entry name" value="ACPS"/>
    <property type="match status" value="1"/>
</dbReference>
<dbReference type="GO" id="GO:0005829">
    <property type="term" value="C:cytosol"/>
    <property type="evidence" value="ECO:0007669"/>
    <property type="project" value="TreeGrafter"/>
</dbReference>
<evidence type="ECO:0000313" key="5">
    <source>
        <dbReference type="Proteomes" id="UP000275395"/>
    </source>
</evidence>
<dbReference type="Proteomes" id="UP000275395">
    <property type="component" value="Unassembled WGS sequence"/>
</dbReference>
<dbReference type="InterPro" id="IPR008278">
    <property type="entry name" value="4-PPantetheinyl_Trfase_dom"/>
</dbReference>
<dbReference type="SUPFAM" id="SSF56214">
    <property type="entry name" value="4'-phosphopantetheinyl transferase"/>
    <property type="match status" value="2"/>
</dbReference>